<organism evidence="1 2">
    <name type="scientific">Corynebacterium maris DSM 45190</name>
    <dbReference type="NCBI Taxonomy" id="1224163"/>
    <lineage>
        <taxon>Bacteria</taxon>
        <taxon>Bacillati</taxon>
        <taxon>Actinomycetota</taxon>
        <taxon>Actinomycetes</taxon>
        <taxon>Mycobacteriales</taxon>
        <taxon>Corynebacteriaceae</taxon>
        <taxon>Corynebacterium</taxon>
    </lineage>
</organism>
<evidence type="ECO:0008006" key="3">
    <source>
        <dbReference type="Google" id="ProtNLM"/>
    </source>
</evidence>
<evidence type="ECO:0000313" key="1">
    <source>
        <dbReference type="EMBL" id="AGS35988.1"/>
    </source>
</evidence>
<accession>S5TMW0</accession>
<name>S5TMW0_9CORY</name>
<dbReference type="PATRIC" id="fig|1224163.3.peg.2543"/>
<gene>
    <name evidence="1" type="ORF">B841_12590</name>
</gene>
<sequence length="57" mass="6337">MLDMDNALVDGRLEGATLESALNEYAADGWRYSALITAAHNQLFLLLERDEQAKRVG</sequence>
<dbReference type="HOGENOM" id="CLU_2988994_0_0_11"/>
<dbReference type="STRING" id="1224163.B841_12590"/>
<protein>
    <recommendedName>
        <fullName evidence="3">DUF4177 domain-containing protein</fullName>
    </recommendedName>
</protein>
<dbReference type="EMBL" id="CP003924">
    <property type="protein sequence ID" value="AGS35988.1"/>
    <property type="molecule type" value="Genomic_DNA"/>
</dbReference>
<keyword evidence="2" id="KW-1185">Reference proteome</keyword>
<reference evidence="1 2" key="1">
    <citation type="submission" date="2012-11" db="EMBL/GenBank/DDBJ databases">
        <title>The complete genome sequence of Corynebacterium maris Coryn-1 (=DSM 45190).</title>
        <authorList>
            <person name="Schaffert L."/>
            <person name="Albersmeier A."/>
            <person name="Kalinowski J."/>
            <person name="Ruckert C."/>
        </authorList>
    </citation>
    <scope>NUCLEOTIDE SEQUENCE [LARGE SCALE GENOMIC DNA]</scope>
    <source>
        <strain evidence="2">Coryn-1</strain>
    </source>
</reference>
<evidence type="ECO:0000313" key="2">
    <source>
        <dbReference type="Proteomes" id="UP000015388"/>
    </source>
</evidence>
<dbReference type="AlphaFoldDB" id="S5TMW0"/>
<dbReference type="KEGG" id="cmd:B841_12590"/>
<dbReference type="Proteomes" id="UP000015388">
    <property type="component" value="Chromosome"/>
</dbReference>
<proteinExistence type="predicted"/>